<dbReference type="RefSeq" id="WP_030252745.1">
    <property type="nucleotide sequence ID" value="NZ_JBHEZZ010000005.1"/>
</dbReference>
<dbReference type="Pfam" id="PF05988">
    <property type="entry name" value="DUF899"/>
    <property type="match status" value="1"/>
</dbReference>
<feature type="region of interest" description="Disordered" evidence="1">
    <location>
        <begin position="231"/>
        <end position="261"/>
    </location>
</feature>
<organism evidence="2 3">
    <name type="scientific">Streptacidiphilus cavernicola</name>
    <dbReference type="NCBI Taxonomy" id="3342716"/>
    <lineage>
        <taxon>Bacteria</taxon>
        <taxon>Bacillati</taxon>
        <taxon>Actinomycetota</taxon>
        <taxon>Actinomycetes</taxon>
        <taxon>Kitasatosporales</taxon>
        <taxon>Streptomycetaceae</taxon>
        <taxon>Streptacidiphilus</taxon>
    </lineage>
</organism>
<accession>A0ABV6UKX3</accession>
<evidence type="ECO:0000256" key="1">
    <source>
        <dbReference type="SAM" id="MobiDB-lite"/>
    </source>
</evidence>
<dbReference type="EMBL" id="JBHEZZ010000005">
    <property type="protein sequence ID" value="MFC1402078.1"/>
    <property type="molecule type" value="Genomic_DNA"/>
</dbReference>
<keyword evidence="3" id="KW-1185">Reference proteome</keyword>
<dbReference type="InterPro" id="IPR010296">
    <property type="entry name" value="DUF899_thioredox"/>
</dbReference>
<name>A0ABV6UKX3_9ACTN</name>
<evidence type="ECO:0000313" key="2">
    <source>
        <dbReference type="EMBL" id="MFC1402078.1"/>
    </source>
</evidence>
<proteinExistence type="predicted"/>
<evidence type="ECO:0000313" key="3">
    <source>
        <dbReference type="Proteomes" id="UP001592528"/>
    </source>
</evidence>
<comment type="caution">
    <text evidence="2">The sequence shown here is derived from an EMBL/GenBank/DDBJ whole genome shotgun (WGS) entry which is preliminary data.</text>
</comment>
<sequence>MTTTPDDPTSTLPGHPPVVDLDSWQAARDELLVREKAHTHEGDAIAAARRRLPMVEFDGKVEVVGPDGPVPFLDLFQGRDELVVYKHMWWDGAPHQGQCEGCTYAAWHLKDAVYLNARGVSFAVLTAGRWEEVAPFVAFMGYTQPWYSVRDVAPPVGDNMGTLTCFLRDGERVFLTYSTTGRGNEAFMGSFALLDMTPYGRGEAWEDKPEGYPTEERGACWYWRADADGNPTWGPTGRPVPQWTRPGATPADTLGRQGQHH</sequence>
<protein>
    <submittedName>
        <fullName evidence="2">DUF899 domain-containing protein</fullName>
    </submittedName>
</protein>
<reference evidence="2 3" key="1">
    <citation type="submission" date="2024-09" db="EMBL/GenBank/DDBJ databases">
        <authorList>
            <person name="Lee S.D."/>
        </authorList>
    </citation>
    <scope>NUCLEOTIDE SEQUENCE [LARGE SCALE GENOMIC DNA]</scope>
    <source>
        <strain evidence="2 3">N1-5</strain>
    </source>
</reference>
<dbReference type="Proteomes" id="UP001592528">
    <property type="component" value="Unassembled WGS sequence"/>
</dbReference>
<gene>
    <name evidence="2" type="ORF">ACEZDJ_12350</name>
</gene>